<dbReference type="InterPro" id="IPR042099">
    <property type="entry name" value="ANL_N_sf"/>
</dbReference>
<dbReference type="InterPro" id="IPR036736">
    <property type="entry name" value="ACP-like_sf"/>
</dbReference>
<dbReference type="InterPro" id="IPR045851">
    <property type="entry name" value="AMP-bd_C_sf"/>
</dbReference>
<evidence type="ECO:0000313" key="4">
    <source>
        <dbReference type="EMBL" id="RFU17389.1"/>
    </source>
</evidence>
<evidence type="ECO:0000256" key="1">
    <source>
        <dbReference type="ARBA" id="ARBA00022450"/>
    </source>
</evidence>
<evidence type="ECO:0000256" key="2">
    <source>
        <dbReference type="ARBA" id="ARBA00022553"/>
    </source>
</evidence>
<dbReference type="Proteomes" id="UP000264702">
    <property type="component" value="Unassembled WGS sequence"/>
</dbReference>
<dbReference type="SUPFAM" id="SSF56801">
    <property type="entry name" value="Acetyl-CoA synthetase-like"/>
    <property type="match status" value="1"/>
</dbReference>
<dbReference type="SUPFAM" id="SSF52777">
    <property type="entry name" value="CoA-dependent acyltransferases"/>
    <property type="match status" value="2"/>
</dbReference>
<dbReference type="Gene3D" id="3.30.300.30">
    <property type="match status" value="1"/>
</dbReference>
<dbReference type="EMBL" id="QVQT01000002">
    <property type="protein sequence ID" value="RFU17389.1"/>
    <property type="molecule type" value="Genomic_DNA"/>
</dbReference>
<dbReference type="Gene3D" id="3.40.50.12780">
    <property type="entry name" value="N-terminal domain of ligase-like"/>
    <property type="match status" value="1"/>
</dbReference>
<dbReference type="InterPro" id="IPR020806">
    <property type="entry name" value="PKS_PP-bd"/>
</dbReference>
<organism evidence="4 5">
    <name type="scientific">Paracidobacterium acidisoli</name>
    <dbReference type="NCBI Taxonomy" id="2303751"/>
    <lineage>
        <taxon>Bacteria</taxon>
        <taxon>Pseudomonadati</taxon>
        <taxon>Acidobacteriota</taxon>
        <taxon>Terriglobia</taxon>
        <taxon>Terriglobales</taxon>
        <taxon>Acidobacteriaceae</taxon>
        <taxon>Paracidobacterium</taxon>
    </lineage>
</organism>
<dbReference type="PANTHER" id="PTHR45527">
    <property type="entry name" value="NONRIBOSOMAL PEPTIDE SYNTHETASE"/>
    <property type="match status" value="1"/>
</dbReference>
<evidence type="ECO:0000259" key="3">
    <source>
        <dbReference type="PROSITE" id="PS50075"/>
    </source>
</evidence>
<dbReference type="PROSITE" id="PS50075">
    <property type="entry name" value="CARRIER"/>
    <property type="match status" value="1"/>
</dbReference>
<dbReference type="Gene3D" id="3.40.50.1820">
    <property type="entry name" value="alpha/beta hydrolase"/>
    <property type="match status" value="1"/>
</dbReference>
<dbReference type="SUPFAM" id="SSF47336">
    <property type="entry name" value="ACP-like"/>
    <property type="match status" value="1"/>
</dbReference>
<dbReference type="InterPro" id="IPR001242">
    <property type="entry name" value="Condensation_dom"/>
</dbReference>
<accession>A0A372IRI6</accession>
<keyword evidence="5" id="KW-1185">Reference proteome</keyword>
<dbReference type="GO" id="GO:0072330">
    <property type="term" value="P:monocarboxylic acid biosynthetic process"/>
    <property type="evidence" value="ECO:0007669"/>
    <property type="project" value="UniProtKB-ARBA"/>
</dbReference>
<dbReference type="Pfam" id="PF00501">
    <property type="entry name" value="AMP-binding"/>
    <property type="match status" value="2"/>
</dbReference>
<dbReference type="InterPro" id="IPR023213">
    <property type="entry name" value="CAT-like_dom_sf"/>
</dbReference>
<dbReference type="GO" id="GO:0043041">
    <property type="term" value="P:amino acid activation for nonribosomal peptide biosynthetic process"/>
    <property type="evidence" value="ECO:0007669"/>
    <property type="project" value="TreeGrafter"/>
</dbReference>
<dbReference type="Pfam" id="PF00975">
    <property type="entry name" value="Thioesterase"/>
    <property type="match status" value="1"/>
</dbReference>
<gene>
    <name evidence="4" type="ORF">D0Y96_04295</name>
</gene>
<dbReference type="SUPFAM" id="SSF53474">
    <property type="entry name" value="alpha/beta-Hydrolases"/>
    <property type="match status" value="1"/>
</dbReference>
<proteinExistence type="predicted"/>
<dbReference type="InterPro" id="IPR009081">
    <property type="entry name" value="PP-bd_ACP"/>
</dbReference>
<dbReference type="OrthoDB" id="110547at2"/>
<dbReference type="GO" id="GO:0031177">
    <property type="term" value="F:phosphopantetheine binding"/>
    <property type="evidence" value="ECO:0007669"/>
    <property type="project" value="InterPro"/>
</dbReference>
<keyword evidence="2" id="KW-0597">Phosphoprotein</keyword>
<dbReference type="CDD" id="cd19531">
    <property type="entry name" value="LCL_NRPS-like"/>
    <property type="match status" value="1"/>
</dbReference>
<dbReference type="Gene3D" id="3.30.559.30">
    <property type="entry name" value="Nonribosomal peptide synthetase, condensation domain"/>
    <property type="match status" value="1"/>
</dbReference>
<dbReference type="InterPro" id="IPR001031">
    <property type="entry name" value="Thioesterase"/>
</dbReference>
<dbReference type="SMART" id="SM00823">
    <property type="entry name" value="PKS_PP"/>
    <property type="match status" value="1"/>
</dbReference>
<keyword evidence="1" id="KW-0596">Phosphopantetheine</keyword>
<dbReference type="InterPro" id="IPR000873">
    <property type="entry name" value="AMP-dep_synth/lig_dom"/>
</dbReference>
<name>A0A372IRI6_9BACT</name>
<dbReference type="GO" id="GO:0009366">
    <property type="term" value="C:enterobactin synthetase complex"/>
    <property type="evidence" value="ECO:0007669"/>
    <property type="project" value="TreeGrafter"/>
</dbReference>
<dbReference type="Pfam" id="PF00668">
    <property type="entry name" value="Condensation"/>
    <property type="match status" value="1"/>
</dbReference>
<dbReference type="GO" id="GO:0009239">
    <property type="term" value="P:enterobactin biosynthetic process"/>
    <property type="evidence" value="ECO:0007669"/>
    <property type="project" value="TreeGrafter"/>
</dbReference>
<dbReference type="GO" id="GO:0047527">
    <property type="term" value="F:2,3-dihydroxybenzoate-serine ligase activity"/>
    <property type="evidence" value="ECO:0007669"/>
    <property type="project" value="TreeGrafter"/>
</dbReference>
<dbReference type="RefSeq" id="WP_117298137.1">
    <property type="nucleotide sequence ID" value="NZ_QVQT02000002.1"/>
</dbReference>
<dbReference type="Gene3D" id="3.30.559.10">
    <property type="entry name" value="Chloramphenicol acetyltransferase-like domain"/>
    <property type="match status" value="1"/>
</dbReference>
<dbReference type="PANTHER" id="PTHR45527:SF1">
    <property type="entry name" value="FATTY ACID SYNTHASE"/>
    <property type="match status" value="1"/>
</dbReference>
<dbReference type="FunFam" id="1.10.1200.10:FF:000016">
    <property type="entry name" value="Non-ribosomal peptide synthase"/>
    <property type="match status" value="1"/>
</dbReference>
<evidence type="ECO:0000313" key="5">
    <source>
        <dbReference type="Proteomes" id="UP000264702"/>
    </source>
</evidence>
<feature type="domain" description="Carrier" evidence="3">
    <location>
        <begin position="965"/>
        <end position="1040"/>
    </location>
</feature>
<dbReference type="GO" id="GO:0005829">
    <property type="term" value="C:cytosol"/>
    <property type="evidence" value="ECO:0007669"/>
    <property type="project" value="TreeGrafter"/>
</dbReference>
<dbReference type="InterPro" id="IPR029058">
    <property type="entry name" value="AB_hydrolase_fold"/>
</dbReference>
<comment type="caution">
    <text evidence="4">The sequence shown here is derived from an EMBL/GenBank/DDBJ whole genome shotgun (WGS) entry which is preliminary data.</text>
</comment>
<reference evidence="4 5" key="1">
    <citation type="submission" date="2018-08" db="EMBL/GenBank/DDBJ databases">
        <title>Acidipila sp. 4G-K13, an acidobacterium isolated from forest soil.</title>
        <authorList>
            <person name="Gao Z.-H."/>
            <person name="Qiu L.-H."/>
        </authorList>
    </citation>
    <scope>NUCLEOTIDE SEQUENCE [LARGE SCALE GENOMIC DNA]</scope>
    <source>
        <strain evidence="4 5">4G-K13</strain>
    </source>
</reference>
<sequence length="1321" mass="147113">MTFAPKNNLIQEIELTDATVDGLDIQTPSEGADVYIFPASLEQHRYWILDQVDRHSTASNMAIAFHLEGEVDDLLVERCIRDLTLRHEALRTTYRMVDGELSQIICEEPLYDFAVTDLRSLPAGQRPQRAEEVIRDQSHVAMDLAAGPVFYTRLIHLSDEEHFLACTVHHIACDGWSNGVLVRDFAEIYTAYAQQRDPKLADLPFQFADFSIWQKQWLESEEAQAALTFWKEQIQRGAVAVDLPTDEPRNARKDGPGDIEWEMIPPELHNALKAYCRQREATMHQVLLTAFEALISRYTGQDHFLLGSSIANRTQLGMDDVVGRFANPQVIVAEVEKNPSFHELLQRVIEWSGKAYAHQDLPFSRLMEEFQLDQSGAASQFLQVYFVYQKAFMQPQQAGELKIVPRPSVSGGVNFDMLVSIVERASGPRLQIEYNTDLFRQDRIRHFILRYLRLLEAVMENDRLRVSDIPVLSAEEELALDRAGRGPVRLGELPASLIEAFDRHAEHRGEAAAIIAGRHRTSWMELAEKSLVFAAALQERGVRPGQHVALRMEPNADAAAAALAILRLRAVVLAVPGATTPEEWDRILMALQPPIALASAGFTGRTSTTTWFDQLKKAEAKLQPLFVSKDDDPAWAGIAIDSAEHYHSYLASHRTALESLTAAAQTLRMRAGDTALVVPAETSADAWTDLMLPLTTGAGIVWHTGHAADHLQQILDREQVSLGFATPSDWLTLTAGGWSGDRRLEMVCRGSRLPSGLAKRLQPIGRIWSMASSAQTGGIIGLTALAPGKTGIHWPIAPLPGQQLTILDHRGNTVPGEVPGELALANDGDAVRTGWLARRSPQGEVELIDAVQRQIRLHNYRLRLGELEDHLLNHPSVTAAKASVQNSPNGTPELVAYVAGGPGSQPSAQVLSEFLRSTAPAHLASAEILPVPSIPLRLNGTPDLALLPRPDKKHSARVKTGDYVPPRDELESRLVRIWEEVLGIEGIGVRTSFFDLGGYSLMIVRLFARINKTLSTSLPITTIFNAPTVEQLADILRGRSAYSSLVPVQKGTNKPPFFLIHSYLLYGGLPSVIGKDYPFYGLRELDRDGDMTIEQRIATYIREIRTAQPHGPYYIGGWCAAGPLAVETARQLVSEGEQVGLVVLFDSWRPGYPEDLARDQDTKAHMTLGGKLSRKYTYHQRKMQSMTSAQKAKYFWTSAIHKVKTVRDQLYLRNWAAVQWLFKHFGLELPHFMHNISLNTLNAVRLYKTEPFDCRITLFRATETQHISGASADCGWSAIAKDGVEVFWAPGSHESMFIEPNLSMVGNMLRECLEKAYRQPA</sequence>
<dbReference type="Gene3D" id="1.10.1200.10">
    <property type="entry name" value="ACP-like"/>
    <property type="match status" value="1"/>
</dbReference>
<protein>
    <recommendedName>
        <fullName evidence="3">Carrier domain-containing protein</fullName>
    </recommendedName>
</protein>
<dbReference type="Pfam" id="PF00550">
    <property type="entry name" value="PP-binding"/>
    <property type="match status" value="1"/>
</dbReference>